<dbReference type="AlphaFoldDB" id="A0A255I8J9"/>
<evidence type="ECO:0000313" key="3">
    <source>
        <dbReference type="EMBL" id="RDY29101.1"/>
    </source>
</evidence>
<feature type="transmembrane region" description="Helical" evidence="1">
    <location>
        <begin position="60"/>
        <end position="79"/>
    </location>
</feature>
<keyword evidence="1" id="KW-1133">Transmembrane helix</keyword>
<evidence type="ECO:0000256" key="1">
    <source>
        <dbReference type="SAM" id="Phobius"/>
    </source>
</evidence>
<name>A0A255I8J9_9FIRM</name>
<organism evidence="2 5">
    <name type="scientific">Lachnotalea glycerini</name>
    <dbReference type="NCBI Taxonomy" id="1763509"/>
    <lineage>
        <taxon>Bacteria</taxon>
        <taxon>Bacillati</taxon>
        <taxon>Bacillota</taxon>
        <taxon>Clostridia</taxon>
        <taxon>Lachnospirales</taxon>
        <taxon>Lachnospiraceae</taxon>
        <taxon>Lachnotalea</taxon>
    </lineage>
</organism>
<keyword evidence="4" id="KW-1185">Reference proteome</keyword>
<reference evidence="3" key="3">
    <citation type="submission" date="2018-07" db="EMBL/GenBank/DDBJ databases">
        <authorList>
            <person name="Quirk P.G."/>
            <person name="Krulwich T.A."/>
        </authorList>
    </citation>
    <scope>NUCLEOTIDE SEQUENCE</scope>
    <source>
        <strain evidence="3">CCRI-19302</strain>
    </source>
</reference>
<dbReference type="RefSeq" id="WP_094378254.1">
    <property type="nucleotide sequence ID" value="NZ_NOKA02000071.1"/>
</dbReference>
<gene>
    <name evidence="2" type="ORF">C8E03_10884</name>
    <name evidence="3" type="ORF">CG710_018685</name>
</gene>
<accession>A0A255I8J9</accession>
<sequence>MKIIRADLYRFFHSNKLIVTLILYILALYFCNFSDMIQFNEFLSVDTMIDSITESGWFREILYVISALPFTLCYCEDISNNYFLCINTRTNITSYARSKALVTILSTFFVSIAGLLMVIVLFSFNYPLYDPKSALQLNISGGYGTLTTGAFPFLFFFVRILLFASGSVLWAIIALFVSSYQPDYFLTTVMPFVSSYVIYRFVMNLPDILNIDYCISGYCVIDHAGIMYNFLYSMGYIWLAILIISTAFIQKLERSI</sequence>
<feature type="transmembrane region" description="Helical" evidence="1">
    <location>
        <begin position="100"/>
        <end position="124"/>
    </location>
</feature>
<feature type="transmembrane region" description="Helical" evidence="1">
    <location>
        <begin position="184"/>
        <end position="202"/>
    </location>
</feature>
<reference evidence="2 5" key="2">
    <citation type="submission" date="2018-05" db="EMBL/GenBank/DDBJ databases">
        <title>Genomic Encyclopedia of Type Strains, Phase IV (KMG-IV): sequencing the most valuable type-strain genomes for metagenomic binning, comparative biology and taxonomic classification.</title>
        <authorList>
            <person name="Goeker M."/>
        </authorList>
    </citation>
    <scope>NUCLEOTIDE SEQUENCE [LARGE SCALE GENOMIC DNA]</scope>
    <source>
        <strain evidence="2 5">DSM 28816</strain>
    </source>
</reference>
<reference evidence="3 4" key="1">
    <citation type="journal article" date="2017" name="Genome Announc.">
        <title>Draft Genome Sequence of a Sporulating and Motile Strain of Lachnotalea glycerini Isolated from Water in Quebec City, Canada.</title>
        <authorList>
            <person name="Maheux A.F."/>
            <person name="Boudreau D.K."/>
            <person name="Berube E."/>
            <person name="Boissinot M."/>
            <person name="Raymond F."/>
            <person name="Brodeur S."/>
            <person name="Corbeil J."/>
            <person name="Isabel S."/>
            <person name="Omar R.F."/>
            <person name="Bergeron M.G."/>
        </authorList>
    </citation>
    <scope>NUCLEOTIDE SEQUENCE [LARGE SCALE GENOMIC DNA]</scope>
    <source>
        <strain evidence="3 4">CCRI-19302</strain>
    </source>
</reference>
<feature type="transmembrane region" description="Helical" evidence="1">
    <location>
        <begin position="21"/>
        <end position="40"/>
    </location>
</feature>
<dbReference type="EMBL" id="QICS01000008">
    <property type="protein sequence ID" value="PXV88361.1"/>
    <property type="molecule type" value="Genomic_DNA"/>
</dbReference>
<feature type="transmembrane region" description="Helical" evidence="1">
    <location>
        <begin position="230"/>
        <end position="249"/>
    </location>
</feature>
<proteinExistence type="predicted"/>
<comment type="caution">
    <text evidence="2">The sequence shown here is derived from an EMBL/GenBank/DDBJ whole genome shotgun (WGS) entry which is preliminary data.</text>
</comment>
<evidence type="ECO:0000313" key="4">
    <source>
        <dbReference type="Proteomes" id="UP000216411"/>
    </source>
</evidence>
<evidence type="ECO:0000313" key="2">
    <source>
        <dbReference type="EMBL" id="PXV88361.1"/>
    </source>
</evidence>
<keyword evidence="1" id="KW-0812">Transmembrane</keyword>
<evidence type="ECO:0000313" key="5">
    <source>
        <dbReference type="Proteomes" id="UP000247523"/>
    </source>
</evidence>
<protein>
    <recommendedName>
        <fullName evidence="6">ABC-2 family transporter</fullName>
    </recommendedName>
</protein>
<keyword evidence="1" id="KW-0472">Membrane</keyword>
<feature type="transmembrane region" description="Helical" evidence="1">
    <location>
        <begin position="153"/>
        <end position="177"/>
    </location>
</feature>
<dbReference type="Proteomes" id="UP000216411">
    <property type="component" value="Unassembled WGS sequence"/>
</dbReference>
<evidence type="ECO:0008006" key="6">
    <source>
        <dbReference type="Google" id="ProtNLM"/>
    </source>
</evidence>
<dbReference type="EMBL" id="NOKA02000071">
    <property type="protein sequence ID" value="RDY29101.1"/>
    <property type="molecule type" value="Genomic_DNA"/>
</dbReference>
<dbReference type="Proteomes" id="UP000247523">
    <property type="component" value="Unassembled WGS sequence"/>
</dbReference>